<feature type="compositionally biased region" description="Basic and acidic residues" evidence="1">
    <location>
        <begin position="1095"/>
        <end position="1105"/>
    </location>
</feature>
<feature type="region of interest" description="Disordered" evidence="1">
    <location>
        <begin position="1242"/>
        <end position="1268"/>
    </location>
</feature>
<accession>A0A9J6CJA6</accession>
<comment type="caution">
    <text evidence="3">The sequence shown here is derived from an EMBL/GenBank/DDBJ whole genome shotgun (WGS) entry which is preliminary data.</text>
</comment>
<feature type="transmembrane region" description="Helical" evidence="2">
    <location>
        <begin position="65"/>
        <end position="86"/>
    </location>
</feature>
<evidence type="ECO:0000313" key="4">
    <source>
        <dbReference type="Proteomes" id="UP001107558"/>
    </source>
</evidence>
<feature type="region of interest" description="Disordered" evidence="1">
    <location>
        <begin position="1041"/>
        <end position="1107"/>
    </location>
</feature>
<sequence>MSLNDTLDYCNKSNDSFLDTTDCSLPNNISNISTVSTGCPSNSKAITTQQHTDNRRKSKIHFNRLWSVWYGILVTFFQGYLIFLGLQKYLGCSLLKWKNGLPATELNMLLIFLGLTVLFLPLFLASALFKIGNLANDGIKLSARKGTCSSEEPVFIDDDGNNSTMKNLWIHGVPISVFIHIITALCLLLPHLLLEAKLIQNQHLPKDNIWKSEIDFLLNRNDRLVILSFINTSPYKNETTSSNNVHNQKYDEENSIEALDYDLNPFETHENLKSFNTATETYQPPTSYDSQSNIRISTYADEDYEIFMPEITTILHTTTTLPSSTFRSTLPQTTTKTTVTTQTPSNIITSTIPSSTAVNTVKINNIHILTTEKENIETTLPTSTTMKTTTISTSPSTIPTVSTTPLLGTTTTFWPTLSYFGFSTEKNHHSGRGGKNHGKNRKHNHKKHHRQHPPIREIDDIPDDPSLEFRPDREFESDLIDRKIHMADNTSKRKIQKINNSGNKSSQEQIKAASKNIDQLDRPRTTQKTRKDSEIHKIVGPSLESSLSTTNPNSKNYDLKAKSTDVSTRKIIEKRSIIDSDDEILEDEDVLLLDSALPSINEDVFIIKESKGDVLYPEALIGAVPNFTQSNQLEGFGGFLQSILGTDDNKFDPKYWFQKSPSLEYLNLALALLIWSVRYPSVFWESSKAFTMVFSLQMIINTIDILLLHVGTSILFKLQIVGQFMTVQNQPSPLLLNGIVTLALTLLAYVLIIASSMILYLYGHSRLTAKIRDCQMITLKDGDLWSYFSHCASLCFIFGISVVKAPIIHDLCVVYRISLDKTVFTSTMMTIVHIFLWVVIWMSLTAKRKWEFKLPLVESIYQTRAEAIQQPLLAQNGRQCGIQKKDKEEGEETIYWPSSPKLKVTFTDEIKASTLTDRTLIPDIIDGKRPILSSIRTNNNSGEADEGEYATLKTTQVHVSEYDEVVNLHRINKNNNDNGCDDASEEGYLCEYVHDESVTYVSTRDLEPPQPKTDIMYCEYVSTARHDIISPMAPVTVQVHSEHLTSTTPRFIRRGDSGMPPTNEALTPKSDTNSTESSTSPPERALSESSSGVHSAEENKDEVVIRSKMGIQKNVKTPAVIQEEPYGRITNNHKMSSFNINSNNVGSSSNTLPHNRSGGISNEEYPVIDYSQCNTMPLMPGAHQIHRMSANNDSSMQRTTLPNNIRYSSAGNFKRQLQNVDSPYATGLGSGHHTFSSRLIQNEPLPAPPIQQSHSNQQQSISAQSSSIYQPVNHFSSSSFSGVNHKNSIQNPYQMVVNELCANNQASFPPPPPPLNTIPMH</sequence>
<dbReference type="OrthoDB" id="10033661at2759"/>
<dbReference type="InterPro" id="IPR053291">
    <property type="entry name" value="Ommatidial_diff-associated"/>
</dbReference>
<feature type="transmembrane region" description="Helical" evidence="2">
    <location>
        <begin position="736"/>
        <end position="763"/>
    </location>
</feature>
<feature type="compositionally biased region" description="Low complexity" evidence="1">
    <location>
        <begin position="1074"/>
        <end position="1083"/>
    </location>
</feature>
<feature type="region of interest" description="Disordered" evidence="1">
    <location>
        <begin position="486"/>
        <end position="533"/>
    </location>
</feature>
<feature type="transmembrane region" description="Helical" evidence="2">
    <location>
        <begin position="665"/>
        <end position="684"/>
    </location>
</feature>
<gene>
    <name evidence="3" type="ORF">PVAND_011666</name>
</gene>
<feature type="compositionally biased region" description="Basic and acidic residues" evidence="1">
    <location>
        <begin position="518"/>
        <end position="533"/>
    </location>
</feature>
<proteinExistence type="predicted"/>
<feature type="compositionally biased region" description="Basic residues" evidence="1">
    <location>
        <begin position="429"/>
        <end position="453"/>
    </location>
</feature>
<evidence type="ECO:0008006" key="5">
    <source>
        <dbReference type="Google" id="ProtNLM"/>
    </source>
</evidence>
<keyword evidence="2" id="KW-0812">Transmembrane</keyword>
<feature type="transmembrane region" description="Helical" evidence="2">
    <location>
        <begin position="696"/>
        <end position="716"/>
    </location>
</feature>
<name>A0A9J6CJA6_POLVA</name>
<evidence type="ECO:0000256" key="2">
    <source>
        <dbReference type="SAM" id="Phobius"/>
    </source>
</evidence>
<reference evidence="3" key="1">
    <citation type="submission" date="2021-03" db="EMBL/GenBank/DDBJ databases">
        <title>Chromosome level genome of the anhydrobiotic midge Polypedilum vanderplanki.</title>
        <authorList>
            <person name="Yoshida Y."/>
            <person name="Kikawada T."/>
            <person name="Gusev O."/>
        </authorList>
    </citation>
    <scope>NUCLEOTIDE SEQUENCE</scope>
    <source>
        <strain evidence="3">NIAS01</strain>
        <tissue evidence="3">Whole body or cell culture</tissue>
    </source>
</reference>
<keyword evidence="4" id="KW-1185">Reference proteome</keyword>
<feature type="region of interest" description="Disordered" evidence="1">
    <location>
        <begin position="425"/>
        <end position="469"/>
    </location>
</feature>
<protein>
    <recommendedName>
        <fullName evidence="5">Protein tincar</fullName>
    </recommendedName>
</protein>
<feature type="transmembrane region" description="Helical" evidence="2">
    <location>
        <begin position="823"/>
        <end position="844"/>
    </location>
</feature>
<organism evidence="3 4">
    <name type="scientific">Polypedilum vanderplanki</name>
    <name type="common">Sleeping chironomid midge</name>
    <dbReference type="NCBI Taxonomy" id="319348"/>
    <lineage>
        <taxon>Eukaryota</taxon>
        <taxon>Metazoa</taxon>
        <taxon>Ecdysozoa</taxon>
        <taxon>Arthropoda</taxon>
        <taxon>Hexapoda</taxon>
        <taxon>Insecta</taxon>
        <taxon>Pterygota</taxon>
        <taxon>Neoptera</taxon>
        <taxon>Endopterygota</taxon>
        <taxon>Diptera</taxon>
        <taxon>Nematocera</taxon>
        <taxon>Chironomoidea</taxon>
        <taxon>Chironomidae</taxon>
        <taxon>Chironominae</taxon>
        <taxon>Polypedilum</taxon>
        <taxon>Polypedilum</taxon>
    </lineage>
</organism>
<dbReference type="PANTHER" id="PTHR21579">
    <property type="entry name" value="PROTEIN TINCAR"/>
    <property type="match status" value="1"/>
</dbReference>
<dbReference type="PANTHER" id="PTHR21579:SF20">
    <property type="entry name" value="PROTEIN TINCAR"/>
    <property type="match status" value="1"/>
</dbReference>
<feature type="transmembrane region" description="Helical" evidence="2">
    <location>
        <begin position="106"/>
        <end position="129"/>
    </location>
</feature>
<dbReference type="EMBL" id="JADBJN010000001">
    <property type="protein sequence ID" value="KAG5682306.1"/>
    <property type="molecule type" value="Genomic_DNA"/>
</dbReference>
<feature type="compositionally biased region" description="Polar residues" evidence="1">
    <location>
        <begin position="497"/>
        <end position="509"/>
    </location>
</feature>
<keyword evidence="2" id="KW-1133">Transmembrane helix</keyword>
<feature type="compositionally biased region" description="Low complexity" evidence="1">
    <location>
        <begin position="1250"/>
        <end position="1268"/>
    </location>
</feature>
<evidence type="ECO:0000256" key="1">
    <source>
        <dbReference type="SAM" id="MobiDB-lite"/>
    </source>
</evidence>
<feature type="transmembrane region" description="Helical" evidence="2">
    <location>
        <begin position="168"/>
        <end position="193"/>
    </location>
</feature>
<feature type="transmembrane region" description="Helical" evidence="2">
    <location>
        <begin position="784"/>
        <end position="803"/>
    </location>
</feature>
<evidence type="ECO:0000313" key="3">
    <source>
        <dbReference type="EMBL" id="KAG5682306.1"/>
    </source>
</evidence>
<keyword evidence="2" id="KW-0472">Membrane</keyword>
<dbReference type="Proteomes" id="UP001107558">
    <property type="component" value="Chromosome 1"/>
</dbReference>